<feature type="compositionally biased region" description="Basic and acidic residues" evidence="1">
    <location>
        <begin position="78"/>
        <end position="91"/>
    </location>
</feature>
<feature type="compositionally biased region" description="Polar residues" evidence="1">
    <location>
        <begin position="61"/>
        <end position="76"/>
    </location>
</feature>
<accession>A0A9J6D9J9</accession>
<keyword evidence="3" id="KW-1185">Reference proteome</keyword>
<feature type="region of interest" description="Disordered" evidence="1">
    <location>
        <begin position="1"/>
        <end position="105"/>
    </location>
</feature>
<feature type="compositionally biased region" description="Basic residues" evidence="1">
    <location>
        <begin position="47"/>
        <end position="59"/>
    </location>
</feature>
<feature type="region of interest" description="Disordered" evidence="1">
    <location>
        <begin position="144"/>
        <end position="169"/>
    </location>
</feature>
<comment type="caution">
    <text evidence="2">The sequence shown here is derived from an EMBL/GenBank/DDBJ whole genome shotgun (WGS) entry which is preliminary data.</text>
</comment>
<dbReference type="AlphaFoldDB" id="A0A9J6D9J9"/>
<evidence type="ECO:0000256" key="1">
    <source>
        <dbReference type="SAM" id="MobiDB-lite"/>
    </source>
</evidence>
<dbReference type="EMBL" id="JABSTU010000010">
    <property type="protein sequence ID" value="KAH8018704.1"/>
    <property type="molecule type" value="Genomic_DNA"/>
</dbReference>
<sequence>MSSILKDTNDRQGQSRSRGTATQLSTLSTCYRDAVWNNQPNQAGSIKRARSLSRGRYNNRGRLTNRSLSRARNQPAQRDARRLPVSPRDETNTEEPDSDTARELSAEVRELWKQLEAANRKIQALENAKSATLANAAREIDSTEFRDSAQLKEMEGARNPKQKLVEEDK</sequence>
<feature type="compositionally biased region" description="Polar residues" evidence="1">
    <location>
        <begin position="1"/>
        <end position="29"/>
    </location>
</feature>
<reference evidence="2" key="2">
    <citation type="submission" date="2021-09" db="EMBL/GenBank/DDBJ databases">
        <authorList>
            <person name="Jia N."/>
            <person name="Wang J."/>
            <person name="Shi W."/>
            <person name="Du L."/>
            <person name="Sun Y."/>
            <person name="Zhan W."/>
            <person name="Jiang J."/>
            <person name="Wang Q."/>
            <person name="Zhang B."/>
            <person name="Ji P."/>
            <person name="Sakyi L.B."/>
            <person name="Cui X."/>
            <person name="Yuan T."/>
            <person name="Jiang B."/>
            <person name="Yang W."/>
            <person name="Lam T.T.-Y."/>
            <person name="Chang Q."/>
            <person name="Ding S."/>
            <person name="Wang X."/>
            <person name="Zhu J."/>
            <person name="Ruan X."/>
            <person name="Zhao L."/>
            <person name="Wei J."/>
            <person name="Que T."/>
            <person name="Du C."/>
            <person name="Cheng J."/>
            <person name="Dai P."/>
            <person name="Han X."/>
            <person name="Huang E."/>
            <person name="Gao Y."/>
            <person name="Liu J."/>
            <person name="Shao H."/>
            <person name="Ye R."/>
            <person name="Li L."/>
            <person name="Wei W."/>
            <person name="Wang X."/>
            <person name="Wang C."/>
            <person name="Huo Q."/>
            <person name="Li W."/>
            <person name="Guo W."/>
            <person name="Chen H."/>
            <person name="Chen S."/>
            <person name="Zhou L."/>
            <person name="Zhou L."/>
            <person name="Ni X."/>
            <person name="Tian J."/>
            <person name="Zhou Y."/>
            <person name="Sheng Y."/>
            <person name="Liu T."/>
            <person name="Pan Y."/>
            <person name="Xia L."/>
            <person name="Li J."/>
            <person name="Zhao F."/>
            <person name="Cao W."/>
        </authorList>
    </citation>
    <scope>NUCLEOTIDE SEQUENCE</scope>
    <source>
        <strain evidence="2">Rmic-2018</strain>
        <tissue evidence="2">Larvae</tissue>
    </source>
</reference>
<name>A0A9J6D9J9_RHIMP</name>
<gene>
    <name evidence="2" type="ORF">HPB51_010536</name>
</gene>
<proteinExistence type="predicted"/>
<organism evidence="2 3">
    <name type="scientific">Rhipicephalus microplus</name>
    <name type="common">Cattle tick</name>
    <name type="synonym">Boophilus microplus</name>
    <dbReference type="NCBI Taxonomy" id="6941"/>
    <lineage>
        <taxon>Eukaryota</taxon>
        <taxon>Metazoa</taxon>
        <taxon>Ecdysozoa</taxon>
        <taxon>Arthropoda</taxon>
        <taxon>Chelicerata</taxon>
        <taxon>Arachnida</taxon>
        <taxon>Acari</taxon>
        <taxon>Parasitiformes</taxon>
        <taxon>Ixodida</taxon>
        <taxon>Ixodoidea</taxon>
        <taxon>Ixodidae</taxon>
        <taxon>Rhipicephalinae</taxon>
        <taxon>Rhipicephalus</taxon>
        <taxon>Boophilus</taxon>
    </lineage>
</organism>
<evidence type="ECO:0000313" key="2">
    <source>
        <dbReference type="EMBL" id="KAH8018704.1"/>
    </source>
</evidence>
<dbReference type="Proteomes" id="UP000821866">
    <property type="component" value="Chromosome 8"/>
</dbReference>
<reference evidence="2" key="1">
    <citation type="journal article" date="2020" name="Cell">
        <title>Large-Scale Comparative Analyses of Tick Genomes Elucidate Their Genetic Diversity and Vector Capacities.</title>
        <authorList>
            <consortium name="Tick Genome and Microbiome Consortium (TIGMIC)"/>
            <person name="Jia N."/>
            <person name="Wang J."/>
            <person name="Shi W."/>
            <person name="Du L."/>
            <person name="Sun Y."/>
            <person name="Zhan W."/>
            <person name="Jiang J.F."/>
            <person name="Wang Q."/>
            <person name="Zhang B."/>
            <person name="Ji P."/>
            <person name="Bell-Sakyi L."/>
            <person name="Cui X.M."/>
            <person name="Yuan T.T."/>
            <person name="Jiang B.G."/>
            <person name="Yang W.F."/>
            <person name="Lam T.T."/>
            <person name="Chang Q.C."/>
            <person name="Ding S.J."/>
            <person name="Wang X.J."/>
            <person name="Zhu J.G."/>
            <person name="Ruan X.D."/>
            <person name="Zhao L."/>
            <person name="Wei J.T."/>
            <person name="Ye R.Z."/>
            <person name="Que T.C."/>
            <person name="Du C.H."/>
            <person name="Zhou Y.H."/>
            <person name="Cheng J.X."/>
            <person name="Dai P.F."/>
            <person name="Guo W.B."/>
            <person name="Han X.H."/>
            <person name="Huang E.J."/>
            <person name="Li L.F."/>
            <person name="Wei W."/>
            <person name="Gao Y.C."/>
            <person name="Liu J.Z."/>
            <person name="Shao H.Z."/>
            <person name="Wang X."/>
            <person name="Wang C.C."/>
            <person name="Yang T.C."/>
            <person name="Huo Q.B."/>
            <person name="Li W."/>
            <person name="Chen H.Y."/>
            <person name="Chen S.E."/>
            <person name="Zhou L.G."/>
            <person name="Ni X.B."/>
            <person name="Tian J.H."/>
            <person name="Sheng Y."/>
            <person name="Liu T."/>
            <person name="Pan Y.S."/>
            <person name="Xia L.Y."/>
            <person name="Li J."/>
            <person name="Zhao F."/>
            <person name="Cao W.C."/>
        </authorList>
    </citation>
    <scope>NUCLEOTIDE SEQUENCE</scope>
    <source>
        <strain evidence="2">Rmic-2018</strain>
    </source>
</reference>
<protein>
    <submittedName>
        <fullName evidence="2">Uncharacterized protein</fullName>
    </submittedName>
</protein>
<evidence type="ECO:0000313" key="3">
    <source>
        <dbReference type="Proteomes" id="UP000821866"/>
    </source>
</evidence>